<name>A0A9J5YZQ1_SOLCO</name>
<gene>
    <name evidence="1" type="ORF">H5410_027390</name>
</gene>
<dbReference type="OrthoDB" id="1263665at2759"/>
<reference evidence="1 2" key="1">
    <citation type="submission" date="2020-09" db="EMBL/GenBank/DDBJ databases">
        <title>De no assembly of potato wild relative species, Solanum commersonii.</title>
        <authorList>
            <person name="Cho K."/>
        </authorList>
    </citation>
    <scope>NUCLEOTIDE SEQUENCE [LARGE SCALE GENOMIC DNA]</scope>
    <source>
        <strain evidence="1">LZ3.2</strain>
        <tissue evidence="1">Leaf</tissue>
    </source>
</reference>
<dbReference type="EMBL" id="JACXVP010000005">
    <property type="protein sequence ID" value="KAG5605898.1"/>
    <property type="molecule type" value="Genomic_DNA"/>
</dbReference>
<protein>
    <submittedName>
        <fullName evidence="1">Uncharacterized protein</fullName>
    </submittedName>
</protein>
<evidence type="ECO:0000313" key="1">
    <source>
        <dbReference type="EMBL" id="KAG5605898.1"/>
    </source>
</evidence>
<sequence>MCRHTKRYKIRNESCIISFTNSSLSMPHPCRILQKQITFGESNTHPLTFLKNSNNIGCMNSPVIYTS</sequence>
<comment type="caution">
    <text evidence="1">The sequence shown here is derived from an EMBL/GenBank/DDBJ whole genome shotgun (WGS) entry which is preliminary data.</text>
</comment>
<organism evidence="1 2">
    <name type="scientific">Solanum commersonii</name>
    <name type="common">Commerson's wild potato</name>
    <name type="synonym">Commerson's nightshade</name>
    <dbReference type="NCBI Taxonomy" id="4109"/>
    <lineage>
        <taxon>Eukaryota</taxon>
        <taxon>Viridiplantae</taxon>
        <taxon>Streptophyta</taxon>
        <taxon>Embryophyta</taxon>
        <taxon>Tracheophyta</taxon>
        <taxon>Spermatophyta</taxon>
        <taxon>Magnoliopsida</taxon>
        <taxon>eudicotyledons</taxon>
        <taxon>Gunneridae</taxon>
        <taxon>Pentapetalae</taxon>
        <taxon>asterids</taxon>
        <taxon>lamiids</taxon>
        <taxon>Solanales</taxon>
        <taxon>Solanaceae</taxon>
        <taxon>Solanoideae</taxon>
        <taxon>Solaneae</taxon>
        <taxon>Solanum</taxon>
    </lineage>
</organism>
<accession>A0A9J5YZQ1</accession>
<evidence type="ECO:0000313" key="2">
    <source>
        <dbReference type="Proteomes" id="UP000824120"/>
    </source>
</evidence>
<dbReference type="Proteomes" id="UP000824120">
    <property type="component" value="Chromosome 5"/>
</dbReference>
<keyword evidence="2" id="KW-1185">Reference proteome</keyword>
<dbReference type="AlphaFoldDB" id="A0A9J5YZQ1"/>
<proteinExistence type="predicted"/>